<keyword evidence="2" id="KW-1185">Reference proteome</keyword>
<dbReference type="AlphaFoldDB" id="A0A1W2AIH0"/>
<evidence type="ECO:0000313" key="2">
    <source>
        <dbReference type="Proteomes" id="UP000192678"/>
    </source>
</evidence>
<dbReference type="STRING" id="475255.SAMN04488101_101643"/>
<name>A0A1W2AIH0_9SPHI</name>
<proteinExistence type="predicted"/>
<gene>
    <name evidence="1" type="ORF">SAMN04488101_101643</name>
</gene>
<evidence type="ECO:0000313" key="1">
    <source>
        <dbReference type="EMBL" id="SMC60424.1"/>
    </source>
</evidence>
<reference evidence="1 2" key="1">
    <citation type="submission" date="2017-04" db="EMBL/GenBank/DDBJ databases">
        <authorList>
            <person name="Afonso C.L."/>
            <person name="Miller P.J."/>
            <person name="Scott M.A."/>
            <person name="Spackman E."/>
            <person name="Goraichik I."/>
            <person name="Dimitrov K.M."/>
            <person name="Suarez D.L."/>
            <person name="Swayne D.E."/>
        </authorList>
    </citation>
    <scope>NUCLEOTIDE SEQUENCE [LARGE SCALE GENOMIC DNA]</scope>
    <source>
        <strain evidence="1 2">DSM 19625</strain>
    </source>
</reference>
<dbReference type="Proteomes" id="UP000192678">
    <property type="component" value="Unassembled WGS sequence"/>
</dbReference>
<organism evidence="1 2">
    <name type="scientific">Pedobacter nyackensis</name>
    <dbReference type="NCBI Taxonomy" id="475255"/>
    <lineage>
        <taxon>Bacteria</taxon>
        <taxon>Pseudomonadati</taxon>
        <taxon>Bacteroidota</taxon>
        <taxon>Sphingobacteriia</taxon>
        <taxon>Sphingobacteriales</taxon>
        <taxon>Sphingobacteriaceae</taxon>
        <taxon>Pedobacter</taxon>
    </lineage>
</organism>
<dbReference type="EMBL" id="FWYB01000001">
    <property type="protein sequence ID" value="SMC60424.1"/>
    <property type="molecule type" value="Genomic_DNA"/>
</dbReference>
<accession>A0A1W2AIH0</accession>
<dbReference type="RefSeq" id="WP_084287202.1">
    <property type="nucleotide sequence ID" value="NZ_FWYB01000001.1"/>
</dbReference>
<dbReference type="OrthoDB" id="7525629at2"/>
<protein>
    <submittedName>
        <fullName evidence="1">Uncharacterized protein</fullName>
    </submittedName>
</protein>
<sequence>MGIITKCVQCEHCDEKYRLRFNIGNKYPQSATFPCHTCGEDLTFGMDEDESIFKNIKEVAFRMDLKIVNLHPELTLDAALKDDPLYFPSIDFMVRQQEQGEDGIFGFRSAQQSCILYQQKWDAIQTDFRYLREKRWKLLEDKYGTDQKETEHKILLAVFDAADHFLQGKWAEFSDNMLDIAGEAYNHLGYAGLRNYLLDFKEDFLMNKLYEVMKSYREVEDALLPTLLHQKCGFVPEGHSSAVNWEKLKMVYGDFFEIYGDLLLIPTSLNNLLTRNDFNKFNTDGFNLNKYIDADKSGKAENFKTNGNLVGLADFYDSGIRNGTHHQASTFDKDTQTITFRTGKGGRGRKDMSLVNYIEHCNELFARILAVLKSYYLINMMKPANPV</sequence>